<reference evidence="6" key="1">
    <citation type="submission" date="2019-08" db="EMBL/GenBank/DDBJ databases">
        <title>Three high-quality genomes provides insights into domestication of ducks.</title>
        <authorList>
            <person name="Hou Z.C."/>
            <person name="Zhu F."/>
            <person name="Yin Z.T."/>
            <person name="Zhang F."/>
        </authorList>
    </citation>
    <scope>NUCLEOTIDE SEQUENCE [LARGE SCALE GENOMIC DNA]</scope>
</reference>
<dbReference type="Ensembl" id="ENSAPLT00020000442.1">
    <property type="protein sequence ID" value="ENSAPLP00020000419.1"/>
    <property type="gene ID" value="ENSAPLG00020000337.1"/>
</dbReference>
<dbReference type="SUPFAM" id="SSF51735">
    <property type="entry name" value="NAD(P)-binding Rossmann-fold domains"/>
    <property type="match status" value="1"/>
</dbReference>
<keyword evidence="3" id="KW-0521">NADP</keyword>
<feature type="region of interest" description="Disordered" evidence="5">
    <location>
        <begin position="246"/>
        <end position="265"/>
    </location>
</feature>
<dbReference type="PANTHER" id="PTHR44085:SF2">
    <property type="entry name" value="SEPIAPTERIN REDUCTASE"/>
    <property type="match status" value="1"/>
</dbReference>
<evidence type="ECO:0000256" key="1">
    <source>
        <dbReference type="ARBA" id="ARBA00004496"/>
    </source>
</evidence>
<protein>
    <submittedName>
        <fullName evidence="6">Sepiapterin reductase</fullName>
    </submittedName>
</protein>
<evidence type="ECO:0000256" key="3">
    <source>
        <dbReference type="ARBA" id="ARBA00022857"/>
    </source>
</evidence>
<reference evidence="6" key="2">
    <citation type="submission" date="2025-08" db="UniProtKB">
        <authorList>
            <consortium name="Ensembl"/>
        </authorList>
    </citation>
    <scope>IDENTIFICATION</scope>
</reference>
<name>A0A8B9QN42_ANAPL</name>
<dbReference type="Gene3D" id="3.40.50.720">
    <property type="entry name" value="NAD(P)-binding Rossmann-like Domain"/>
    <property type="match status" value="1"/>
</dbReference>
<accession>A0A8B9QN42</accession>
<evidence type="ECO:0000313" key="7">
    <source>
        <dbReference type="Proteomes" id="UP000694400"/>
    </source>
</evidence>
<sequence length="352" mass="36651">MGRVTARGREATPPPWRATMEPGPGMGPGMGPGIGPGMGSGIGPGAEPQRWPATSCVLTGASRGFGRSLARLLAPRLGRGSLLVLLARSEEPLAQLATELRGSAAAGLRVECVAAELSTQQGLRKAVEALREVLPSAPPGPLLVVNNAGSLGDISKSFLDLTDPAEINTYFAFNVTSALCLTTAALQGLREAPRLEQDGGEHLLPLCPKALQELGLYCSGKGCPGHDVPGSGAGGARRARAQLCPGSSGHGHAALGPHEDWRPRDAAAIPEPAGERAAHRLLRVGPEAPEAPGGGRLQLRRPRGLLRRLSCSHLAPRLCALLPYFREVRGGGHHPWLFPHLSRDPPAARGLS</sequence>
<reference evidence="6" key="3">
    <citation type="submission" date="2025-09" db="UniProtKB">
        <authorList>
            <consortium name="Ensembl"/>
        </authorList>
    </citation>
    <scope>IDENTIFICATION</scope>
</reference>
<dbReference type="InterPro" id="IPR051721">
    <property type="entry name" value="Biopterin_syn/organic_redct"/>
</dbReference>
<keyword evidence="2" id="KW-0963">Cytoplasm</keyword>
<keyword evidence="4" id="KW-0560">Oxidoreductase</keyword>
<gene>
    <name evidence="6" type="primary">SPR</name>
</gene>
<evidence type="ECO:0000256" key="4">
    <source>
        <dbReference type="ARBA" id="ARBA00023002"/>
    </source>
</evidence>
<dbReference type="PANTHER" id="PTHR44085">
    <property type="entry name" value="SEPIAPTERIN REDUCTASE"/>
    <property type="match status" value="1"/>
</dbReference>
<dbReference type="GO" id="GO:0004757">
    <property type="term" value="F:sepiapterin reductase (NADP+) activity"/>
    <property type="evidence" value="ECO:0007669"/>
    <property type="project" value="TreeGrafter"/>
</dbReference>
<feature type="compositionally biased region" description="Gly residues" evidence="5">
    <location>
        <begin position="24"/>
        <end position="44"/>
    </location>
</feature>
<evidence type="ECO:0000256" key="2">
    <source>
        <dbReference type="ARBA" id="ARBA00022490"/>
    </source>
</evidence>
<dbReference type="GO" id="GO:0006729">
    <property type="term" value="P:tetrahydrobiopterin biosynthetic process"/>
    <property type="evidence" value="ECO:0007669"/>
    <property type="project" value="TreeGrafter"/>
</dbReference>
<dbReference type="Pfam" id="PF00106">
    <property type="entry name" value="adh_short"/>
    <property type="match status" value="1"/>
</dbReference>
<dbReference type="InterPro" id="IPR036291">
    <property type="entry name" value="NAD(P)-bd_dom_sf"/>
</dbReference>
<proteinExistence type="predicted"/>
<comment type="subcellular location">
    <subcellularLocation>
        <location evidence="1">Cytoplasm</location>
    </subcellularLocation>
</comment>
<dbReference type="Proteomes" id="UP000694400">
    <property type="component" value="Chromosome 4"/>
</dbReference>
<dbReference type="GO" id="GO:0005737">
    <property type="term" value="C:cytoplasm"/>
    <property type="evidence" value="ECO:0007669"/>
    <property type="project" value="UniProtKB-SubCell"/>
</dbReference>
<evidence type="ECO:0000313" key="6">
    <source>
        <dbReference type="Ensembl" id="ENSAPLP00020000419.1"/>
    </source>
</evidence>
<organism evidence="6 7">
    <name type="scientific">Anas platyrhynchos</name>
    <name type="common">Mallard</name>
    <name type="synonym">Anas boschas</name>
    <dbReference type="NCBI Taxonomy" id="8839"/>
    <lineage>
        <taxon>Eukaryota</taxon>
        <taxon>Metazoa</taxon>
        <taxon>Chordata</taxon>
        <taxon>Craniata</taxon>
        <taxon>Vertebrata</taxon>
        <taxon>Euteleostomi</taxon>
        <taxon>Archelosauria</taxon>
        <taxon>Archosauria</taxon>
        <taxon>Dinosauria</taxon>
        <taxon>Saurischia</taxon>
        <taxon>Theropoda</taxon>
        <taxon>Coelurosauria</taxon>
        <taxon>Aves</taxon>
        <taxon>Neognathae</taxon>
        <taxon>Galloanserae</taxon>
        <taxon>Anseriformes</taxon>
        <taxon>Anatidae</taxon>
        <taxon>Anatinae</taxon>
        <taxon>Anas</taxon>
    </lineage>
</organism>
<dbReference type="AlphaFoldDB" id="A0A8B9QN42"/>
<dbReference type="InterPro" id="IPR002347">
    <property type="entry name" value="SDR_fam"/>
</dbReference>
<evidence type="ECO:0000256" key="5">
    <source>
        <dbReference type="SAM" id="MobiDB-lite"/>
    </source>
</evidence>
<feature type="region of interest" description="Disordered" evidence="5">
    <location>
        <begin position="1"/>
        <end position="51"/>
    </location>
</feature>